<keyword evidence="2" id="KW-1185">Reference proteome</keyword>
<dbReference type="KEGG" id="nst:Nstercoris_02312"/>
<dbReference type="EMBL" id="AP019756">
    <property type="protein sequence ID" value="BBL36033.1"/>
    <property type="molecule type" value="Genomic_DNA"/>
</dbReference>
<dbReference type="Proteomes" id="UP000316473">
    <property type="component" value="Plasmid plasmid 1"/>
</dbReference>
<proteinExistence type="predicted"/>
<protein>
    <recommendedName>
        <fullName evidence="3">Replication protein</fullName>
    </recommendedName>
</protein>
<evidence type="ECO:0008006" key="3">
    <source>
        <dbReference type="Google" id="ProtNLM"/>
    </source>
</evidence>
<evidence type="ECO:0000313" key="2">
    <source>
        <dbReference type="Proteomes" id="UP000316473"/>
    </source>
</evidence>
<accession>A0A4Y1YSA3</accession>
<dbReference type="AlphaFoldDB" id="A0A4Y1YSA3"/>
<keyword evidence="1" id="KW-0614">Plasmid</keyword>
<name>A0A4Y1YSA3_9PROT</name>
<evidence type="ECO:0000313" key="1">
    <source>
        <dbReference type="EMBL" id="BBL36033.1"/>
    </source>
</evidence>
<organism evidence="1 2">
    <name type="scientific">Nitrosomonas stercoris</name>
    <dbReference type="NCBI Taxonomy" id="1444684"/>
    <lineage>
        <taxon>Bacteria</taxon>
        <taxon>Pseudomonadati</taxon>
        <taxon>Pseudomonadota</taxon>
        <taxon>Betaproteobacteria</taxon>
        <taxon>Nitrosomonadales</taxon>
        <taxon>Nitrosomonadaceae</taxon>
        <taxon>Nitrosomonas</taxon>
    </lineage>
</organism>
<sequence length="449" mass="51391">MATNPQLSLFSREEEARAYHDSERAGFFSILVNAKGDKRQSSHRLIEMPTVLGLIDKNRDTWMTQAEFIRPNRRVVNLARVGLLFADLDTYREPWASGRTPEQLVESILYYCSQEGIPLPSILVFSGRGIQAKWLLDGTLPRRALPRWNACQRYLIDRLSHLGADRQAKDASRVLRVVQTVNEKSGEICRVVHVENGSDGQPVRYNFEYLAEILLPVSRWKIEQQHQERKERANRRQLKLLPGDKTDNLHRFSGRQLAWHRLEDLRTLAKLRGGIQEGERMLYLFWYLNFLLLSGATNSRLMYYEARALAKEIDPNWLENSKELMTLYSKAKAYEKGEKISFGGREYAPLYTPRNDTLITLFQITDDEQAQLRTIISKKMAAARHRERETARRRAAGAVDREAYLEAANAKQVQAQALRAQGLSIRVIAQRMGVSVGSVSGYLKAATGA</sequence>
<reference evidence="1 2" key="1">
    <citation type="submission" date="2019-06" db="EMBL/GenBank/DDBJ databases">
        <title>Nitrosomonas stercoris KYUHI-S whole genome shotgun sequence.</title>
        <authorList>
            <person name="Nakagawa T."/>
            <person name="Tsuchiya Y."/>
            <person name="Takahashi R."/>
        </authorList>
    </citation>
    <scope>NUCLEOTIDE SEQUENCE [LARGE SCALE GENOMIC DNA]</scope>
    <source>
        <strain evidence="1 2">KYUHI-S</strain>
        <plasmid evidence="2">1 dna</plasmid>
    </source>
</reference>
<gene>
    <name evidence="1" type="ORF">Nstercoris_02312</name>
</gene>
<geneLocation type="plasmid" evidence="2">
    <name>1 dna</name>
</geneLocation>